<dbReference type="Proteomes" id="UP001049176">
    <property type="component" value="Chromosome 2"/>
</dbReference>
<feature type="compositionally biased region" description="Acidic residues" evidence="2">
    <location>
        <begin position="94"/>
        <end position="108"/>
    </location>
</feature>
<protein>
    <submittedName>
        <fullName evidence="3">Uncharacterized protein</fullName>
    </submittedName>
</protein>
<sequence length="922" mass="101493">MASSLEHASSTIDELTQALANFSRLPSPEPLSSLNCCCKREDCENLGAWHALKGRLESRLTLSAEIGQALLHRSGIFSRRHHQAFLNGNSEKNIEEDYASGEESESTDSEFQLLQLTNEKRELERRLTQALVNTEVTEVSNKTILQELQEAKLTISRLSSHRARSVGWETRLSAATRERDDMQQERDFESHRARLAESRFAALKERTSKLQAEVRRLQDELQEKRMHRMESSESIIQEARSQIQMLHQSLGNSFTPDTDDLTQMLESLVDDNEALKRDNVELQTLLAQSRDDTSALQQEVEEQRALNAPRSRAIAPLSPHLRHAHSGSVSSSLQLAPILSRREPSLERKTQRSFEPLTPETVTTPISPAESTFPSRSRQLSPYLVESQDADIEFTSAERPRTHKPLYLLARSRGVQTDPSPVLLAPSPAPTSSYHDLRSESSSSYSESYSSTMSTLVDRIGSLLQRMTEADALTLTNRLKRQHLRGADVGHVSRSTISNIVNEVSGLRAQFRYLLEDEKLVTICTRKDLRAIFKLFRDIFVEMGQIRVTLNDIVLDPSIAPKVSELALDPKKETDKASSETTTGIAGGWIAPISKLFGTPAARVDSQSATPVSGCLMRTPSTKGNARPRFVPKLGPATSASTTTVNVEFSGAVGRAVTSTSLGESSHEDNGTVKKATPALSITPASTNVMGIFAGAPRPSAPDRDPWVVLPKQPRRVQSVIRPAEMLSPANIHRVDGLYANSVSSQGRRLSRNVDAIIDTGQHLAPHLAEDEASDRVAPLLQRTLRRRGLSDSSIHTSFVADQGDTSMNSNTTMLSNVSTSGGSVFQALSKRVQNFRMGVSAMPSSSFKEPSPMTGRRGAVAERELGGRTVPGLSFITSWASSGHVLDPTLEPQRSLLVGSPPRDDLLEGTFGSRRGEDVYY</sequence>
<feature type="compositionally biased region" description="Polar residues" evidence="2">
    <location>
        <begin position="360"/>
        <end position="380"/>
    </location>
</feature>
<feature type="region of interest" description="Disordered" evidence="2">
    <location>
        <begin position="896"/>
        <end position="922"/>
    </location>
</feature>
<organism evidence="3 4">
    <name type="scientific">Marasmius oreades</name>
    <name type="common">fairy-ring Marasmius</name>
    <dbReference type="NCBI Taxonomy" id="181124"/>
    <lineage>
        <taxon>Eukaryota</taxon>
        <taxon>Fungi</taxon>
        <taxon>Dikarya</taxon>
        <taxon>Basidiomycota</taxon>
        <taxon>Agaricomycotina</taxon>
        <taxon>Agaricomycetes</taxon>
        <taxon>Agaricomycetidae</taxon>
        <taxon>Agaricales</taxon>
        <taxon>Marasmiineae</taxon>
        <taxon>Marasmiaceae</taxon>
        <taxon>Marasmius</taxon>
    </lineage>
</organism>
<dbReference type="OrthoDB" id="4088568at2759"/>
<accession>A0A9P7UZJ9</accession>
<keyword evidence="1" id="KW-0175">Coiled coil</keyword>
<dbReference type="RefSeq" id="XP_043013988.1">
    <property type="nucleotide sequence ID" value="XM_043149382.1"/>
</dbReference>
<comment type="caution">
    <text evidence="3">The sequence shown here is derived from an EMBL/GenBank/DDBJ whole genome shotgun (WGS) entry which is preliminary data.</text>
</comment>
<evidence type="ECO:0000256" key="1">
    <source>
        <dbReference type="SAM" id="Coils"/>
    </source>
</evidence>
<dbReference type="GeneID" id="66073937"/>
<feature type="region of interest" description="Disordered" evidence="2">
    <location>
        <begin position="290"/>
        <end position="380"/>
    </location>
</feature>
<name>A0A9P7UZJ9_9AGAR</name>
<reference evidence="3" key="1">
    <citation type="journal article" date="2021" name="Genome Biol. Evol.">
        <title>The assembled and annotated genome of the fairy-ring fungus Marasmius oreades.</title>
        <authorList>
            <person name="Hiltunen M."/>
            <person name="Ament-Velasquez S.L."/>
            <person name="Johannesson H."/>
        </authorList>
    </citation>
    <scope>NUCLEOTIDE SEQUENCE</scope>
    <source>
        <strain evidence="3">03SP1</strain>
    </source>
</reference>
<evidence type="ECO:0000313" key="4">
    <source>
        <dbReference type="Proteomes" id="UP001049176"/>
    </source>
</evidence>
<dbReference type="EMBL" id="CM032182">
    <property type="protein sequence ID" value="KAG7097518.1"/>
    <property type="molecule type" value="Genomic_DNA"/>
</dbReference>
<feature type="region of interest" description="Disordered" evidence="2">
    <location>
        <begin position="659"/>
        <end position="678"/>
    </location>
</feature>
<proteinExistence type="predicted"/>
<dbReference type="KEGG" id="more:E1B28_004861"/>
<keyword evidence="4" id="KW-1185">Reference proteome</keyword>
<gene>
    <name evidence="3" type="ORF">E1B28_004861</name>
</gene>
<evidence type="ECO:0000313" key="3">
    <source>
        <dbReference type="EMBL" id="KAG7097518.1"/>
    </source>
</evidence>
<feature type="region of interest" description="Disordered" evidence="2">
    <location>
        <begin position="88"/>
        <end position="109"/>
    </location>
</feature>
<dbReference type="AlphaFoldDB" id="A0A9P7UZJ9"/>
<evidence type="ECO:0000256" key="2">
    <source>
        <dbReference type="SAM" id="MobiDB-lite"/>
    </source>
</evidence>
<feature type="region of interest" description="Disordered" evidence="2">
    <location>
        <begin position="417"/>
        <end position="446"/>
    </location>
</feature>
<feature type="coiled-coil region" evidence="1">
    <location>
        <begin position="193"/>
        <end position="227"/>
    </location>
</feature>
<feature type="compositionally biased region" description="Low complexity" evidence="2">
    <location>
        <begin position="419"/>
        <end position="433"/>
    </location>
</feature>
<feature type="region of interest" description="Disordered" evidence="2">
    <location>
        <begin position="613"/>
        <end position="637"/>
    </location>
</feature>
<feature type="compositionally biased region" description="Basic and acidic residues" evidence="2">
    <location>
        <begin position="340"/>
        <end position="352"/>
    </location>
</feature>